<evidence type="ECO:0000313" key="3">
    <source>
        <dbReference type="Proteomes" id="UP000247790"/>
    </source>
</evidence>
<evidence type="ECO:0000313" key="2">
    <source>
        <dbReference type="EMBL" id="QKS59066.1"/>
    </source>
</evidence>
<sequence>MKYLTKEWYETCQQTGLHFGMRVHKGATLLDEALFQRLYKRKEKEHVKLQRDVYNTDPRFMLEHDGQVMTRVDKAFSGEEVTEEDQLVYHMPPEERAHIETLIAEYDARPAFDEKQCKDEYAEAMEWNFKYQAERLPSEIFRKIADIRVFALGYCTREVMQQLKKKSAEYTKEMEVVLQEYRDAMVKQDIPADVHLKLQFHDCKVTDLLTGDELVLRFDTRGGFTEINKLTLTDAEMLKQEGKIVGSYWLYDELYRIDNGYELHVLLNGEPMSELIVRCTDIVAEIE</sequence>
<dbReference type="OrthoDB" id="2563891at2"/>
<protein>
    <submittedName>
        <fullName evidence="2">DUF4085 family protein</fullName>
    </submittedName>
    <submittedName>
        <fullName evidence="1">Uncharacterized protein DUF4085</fullName>
    </submittedName>
</protein>
<dbReference type="Proteomes" id="UP000247790">
    <property type="component" value="Unassembled WGS sequence"/>
</dbReference>
<evidence type="ECO:0000313" key="1">
    <source>
        <dbReference type="EMBL" id="PYE47836.1"/>
    </source>
</evidence>
<dbReference type="EMBL" id="CP054614">
    <property type="protein sequence ID" value="QKS59066.1"/>
    <property type="molecule type" value="Genomic_DNA"/>
</dbReference>
<name>A0A2V4WK46_PAEBA</name>
<dbReference type="InterPro" id="IPR025144">
    <property type="entry name" value="DUF4085"/>
</dbReference>
<gene>
    <name evidence="1" type="ORF">DFQ00_111135</name>
    <name evidence="2" type="ORF">HUB98_24570</name>
</gene>
<dbReference type="Pfam" id="PF13315">
    <property type="entry name" value="DUF4085"/>
    <property type="match status" value="1"/>
</dbReference>
<accession>A0A2V4WK46</accession>
<evidence type="ECO:0000313" key="4">
    <source>
        <dbReference type="Proteomes" id="UP000509327"/>
    </source>
</evidence>
<reference evidence="2 4" key="2">
    <citation type="submission" date="2020-06" db="EMBL/GenBank/DDBJ databases">
        <title>Complete genome of Paenibacillus barcinonensis KACC11450.</title>
        <authorList>
            <person name="Kim M."/>
            <person name="Park Y.-J."/>
            <person name="Shin J.-H."/>
        </authorList>
    </citation>
    <scope>NUCLEOTIDE SEQUENCE [LARGE SCALE GENOMIC DNA]</scope>
    <source>
        <strain evidence="2 4">KACC11450</strain>
    </source>
</reference>
<proteinExistence type="predicted"/>
<organism evidence="1 3">
    <name type="scientific">Paenibacillus barcinonensis</name>
    <dbReference type="NCBI Taxonomy" id="198119"/>
    <lineage>
        <taxon>Bacteria</taxon>
        <taxon>Bacillati</taxon>
        <taxon>Bacillota</taxon>
        <taxon>Bacilli</taxon>
        <taxon>Bacillales</taxon>
        <taxon>Paenibacillaceae</taxon>
        <taxon>Paenibacillus</taxon>
    </lineage>
</organism>
<keyword evidence="4" id="KW-1185">Reference proteome</keyword>
<dbReference type="EMBL" id="QJSW01000011">
    <property type="protein sequence ID" value="PYE47836.1"/>
    <property type="molecule type" value="Genomic_DNA"/>
</dbReference>
<dbReference type="AlphaFoldDB" id="A0A2V4WK46"/>
<dbReference type="Proteomes" id="UP000509327">
    <property type="component" value="Chromosome"/>
</dbReference>
<dbReference type="RefSeq" id="WP_110897753.1">
    <property type="nucleotide sequence ID" value="NZ_CP054614.1"/>
</dbReference>
<reference evidence="1 3" key="1">
    <citation type="submission" date="2018-06" db="EMBL/GenBank/DDBJ databases">
        <title>Genomic Encyclopedia of Type Strains, Phase III (KMG-III): the genomes of soil and plant-associated and newly described type strains.</title>
        <authorList>
            <person name="Whitman W."/>
        </authorList>
    </citation>
    <scope>NUCLEOTIDE SEQUENCE [LARGE SCALE GENOMIC DNA]</scope>
    <source>
        <strain evidence="1 3">CECT 7022</strain>
    </source>
</reference>